<dbReference type="InterPro" id="IPR051144">
    <property type="entry name" value="Formin_homology_domain"/>
</dbReference>
<feature type="compositionally biased region" description="Polar residues" evidence="2">
    <location>
        <begin position="627"/>
        <end position="642"/>
    </location>
</feature>
<name>A0AAD7IWS0_9AGAR</name>
<dbReference type="Proteomes" id="UP001215598">
    <property type="component" value="Unassembled WGS sequence"/>
</dbReference>
<evidence type="ECO:0000313" key="5">
    <source>
        <dbReference type="Proteomes" id="UP001215598"/>
    </source>
</evidence>
<evidence type="ECO:0000256" key="3">
    <source>
        <dbReference type="SAM" id="Phobius"/>
    </source>
</evidence>
<keyword evidence="3" id="KW-0812">Transmembrane</keyword>
<keyword evidence="3" id="KW-0472">Membrane</keyword>
<dbReference type="PANTHER" id="PTHR45733">
    <property type="entry name" value="FORMIN-J"/>
    <property type="match status" value="1"/>
</dbReference>
<proteinExistence type="predicted"/>
<feature type="compositionally biased region" description="Low complexity" evidence="2">
    <location>
        <begin position="584"/>
        <end position="593"/>
    </location>
</feature>
<keyword evidence="5" id="KW-1185">Reference proteome</keyword>
<keyword evidence="1" id="KW-0175">Coiled coil</keyword>
<sequence>MSLAYKANLTCYLGHMRCSLYLLLLATVAFPFVFEKKKPGIRRLLVFSETGCKLTCEAGKRTKMLFLAWSSSRIAVELSGNTTREHNGRVKSTRKHKRVAKKDRRNLKLWAEGARKTILKPHIERYTDALERGWRAKRDYLREVCNEFHAQIDWRLEDHKEPDPPLPEYDKFAQRPEEELTDEELLFKRNKIETMNARIGRWLKYRARNLTKPSRMDRSRDPWAILIAKLTGINSPPKARQAFQQYMHEVYEAEIAPAIKARWEASFVTQNDSHELKSKKGPNTPFRLKVARELLSELSEQEQDRLRQRAKQEAQAARDAYMQAMKQGPSKTPESRQKCIDNLGLFMSTILRGVTEYMGLHGVAVFGGPIPAFSGELRTVHCAWGRNHRTPAAMFPQWSRPRFGRDVLDFMREYLQTVFTPIECAEAALPNTEDDSLAGAKFTMSQDLTFADGSDSDSDSDSDGSSDSGSESSSGSGLDSEKKEKAAAKEKEKAVKWKVKKDTVAEKKMQAAVAQMGPSKKRKAPNGEEEEERPSRRRLAALQQQQQHLSSATSRSMREWAERNPEAAAVEEAARARRSRPKSKAVVALSAAKGNDAAPAPPRPSARWGGDAATQADGSEDVEMPDASNTEPQDSGAETRSSGAPHPTLTTTPPPLTNDLGVQPPPPPLMNDLGMQLPLLTNNLGALSHRRPRTTWARSLPTNNLGMQPPPPPPTNDMGAQPLPPPPTNDLGTQLSPPPPRRRIPECPAGAASWFRSVYRQISVEDLGDSFNALLEVFVKLERGYRWQQAPEQLPVDGRPVPITKWVASGCGGRGKGGIMGQGCGPELGETARSLQPAWRQREIGHETRFVRSSYPAATRKSKNNWETLRQPGQNGILSLVAGLYWWGKKAKKEEKQDNLESWAEAVRDLMWMINGLIEAETMELDTEIESDQLRNDSD</sequence>
<protein>
    <submittedName>
        <fullName evidence="4">Uncharacterized protein</fullName>
    </submittedName>
</protein>
<dbReference type="PANTHER" id="PTHR45733:SF8">
    <property type="entry name" value="FORMIN-J"/>
    <property type="match status" value="1"/>
</dbReference>
<feature type="compositionally biased region" description="Basic and acidic residues" evidence="2">
    <location>
        <begin position="479"/>
        <end position="509"/>
    </location>
</feature>
<feature type="compositionally biased region" description="Acidic residues" evidence="2">
    <location>
        <begin position="454"/>
        <end position="464"/>
    </location>
</feature>
<feature type="region of interest" description="Disordered" evidence="2">
    <location>
        <begin position="697"/>
        <end position="741"/>
    </location>
</feature>
<evidence type="ECO:0000256" key="1">
    <source>
        <dbReference type="SAM" id="Coils"/>
    </source>
</evidence>
<accession>A0AAD7IWS0</accession>
<evidence type="ECO:0000256" key="2">
    <source>
        <dbReference type="SAM" id="MobiDB-lite"/>
    </source>
</evidence>
<feature type="compositionally biased region" description="Low complexity" evidence="2">
    <location>
        <begin position="540"/>
        <end position="552"/>
    </location>
</feature>
<keyword evidence="3" id="KW-1133">Transmembrane helix</keyword>
<reference evidence="4" key="1">
    <citation type="submission" date="2023-03" db="EMBL/GenBank/DDBJ databases">
        <title>Massive genome expansion in bonnet fungi (Mycena s.s.) driven by repeated elements and novel gene families across ecological guilds.</title>
        <authorList>
            <consortium name="Lawrence Berkeley National Laboratory"/>
            <person name="Harder C.B."/>
            <person name="Miyauchi S."/>
            <person name="Viragh M."/>
            <person name="Kuo A."/>
            <person name="Thoen E."/>
            <person name="Andreopoulos B."/>
            <person name="Lu D."/>
            <person name="Skrede I."/>
            <person name="Drula E."/>
            <person name="Henrissat B."/>
            <person name="Morin E."/>
            <person name="Kohler A."/>
            <person name="Barry K."/>
            <person name="LaButti K."/>
            <person name="Morin E."/>
            <person name="Salamov A."/>
            <person name="Lipzen A."/>
            <person name="Mereny Z."/>
            <person name="Hegedus B."/>
            <person name="Baldrian P."/>
            <person name="Stursova M."/>
            <person name="Weitz H."/>
            <person name="Taylor A."/>
            <person name="Grigoriev I.V."/>
            <person name="Nagy L.G."/>
            <person name="Martin F."/>
            <person name="Kauserud H."/>
        </authorList>
    </citation>
    <scope>NUCLEOTIDE SEQUENCE</scope>
    <source>
        <strain evidence="4">CBHHK182m</strain>
    </source>
</reference>
<organism evidence="4 5">
    <name type="scientific">Mycena metata</name>
    <dbReference type="NCBI Taxonomy" id="1033252"/>
    <lineage>
        <taxon>Eukaryota</taxon>
        <taxon>Fungi</taxon>
        <taxon>Dikarya</taxon>
        <taxon>Basidiomycota</taxon>
        <taxon>Agaricomycotina</taxon>
        <taxon>Agaricomycetes</taxon>
        <taxon>Agaricomycetidae</taxon>
        <taxon>Agaricales</taxon>
        <taxon>Marasmiineae</taxon>
        <taxon>Mycenaceae</taxon>
        <taxon>Mycena</taxon>
    </lineage>
</organism>
<evidence type="ECO:0000313" key="4">
    <source>
        <dbReference type="EMBL" id="KAJ7750910.1"/>
    </source>
</evidence>
<feature type="coiled-coil region" evidence="1">
    <location>
        <begin position="291"/>
        <end position="327"/>
    </location>
</feature>
<comment type="caution">
    <text evidence="4">The sequence shown here is derived from an EMBL/GenBank/DDBJ whole genome shotgun (WGS) entry which is preliminary data.</text>
</comment>
<feature type="region of interest" description="Disordered" evidence="2">
    <location>
        <begin position="449"/>
        <end position="674"/>
    </location>
</feature>
<feature type="compositionally biased region" description="Basic and acidic residues" evidence="2">
    <location>
        <begin position="556"/>
        <end position="565"/>
    </location>
</feature>
<dbReference type="AlphaFoldDB" id="A0AAD7IWS0"/>
<gene>
    <name evidence="4" type="ORF">B0H16DRAFT_1691504</name>
</gene>
<feature type="compositionally biased region" description="Low complexity" evidence="2">
    <location>
        <begin position="465"/>
        <end position="478"/>
    </location>
</feature>
<dbReference type="EMBL" id="JARKIB010000064">
    <property type="protein sequence ID" value="KAJ7750910.1"/>
    <property type="molecule type" value="Genomic_DNA"/>
</dbReference>
<feature type="compositionally biased region" description="Polar residues" evidence="2">
    <location>
        <begin position="697"/>
        <end position="706"/>
    </location>
</feature>
<feature type="transmembrane region" description="Helical" evidence="3">
    <location>
        <begin position="12"/>
        <end position="34"/>
    </location>
</feature>